<proteinExistence type="predicted"/>
<dbReference type="EMBL" id="CP028918">
    <property type="protein sequence ID" value="AWB48175.1"/>
    <property type="molecule type" value="Genomic_DNA"/>
</dbReference>
<protein>
    <recommendedName>
        <fullName evidence="2">Tyr recombinase domain-containing protein</fullName>
    </recommendedName>
</protein>
<dbReference type="GO" id="GO:0003677">
    <property type="term" value="F:DNA binding"/>
    <property type="evidence" value="ECO:0007669"/>
    <property type="project" value="InterPro"/>
</dbReference>
<dbReference type="GO" id="GO:0015074">
    <property type="term" value="P:DNA integration"/>
    <property type="evidence" value="ECO:0007669"/>
    <property type="project" value="InterPro"/>
</dbReference>
<dbReference type="GO" id="GO:0006310">
    <property type="term" value="P:DNA recombination"/>
    <property type="evidence" value="ECO:0007669"/>
    <property type="project" value="UniProtKB-KW"/>
</dbReference>
<dbReference type="InterPro" id="IPR011010">
    <property type="entry name" value="DNA_brk_join_enz"/>
</dbReference>
<evidence type="ECO:0000313" key="4">
    <source>
        <dbReference type="Proteomes" id="UP000244496"/>
    </source>
</evidence>
<name>A0A2S0UK54_9RHOB</name>
<evidence type="ECO:0000259" key="2">
    <source>
        <dbReference type="PROSITE" id="PS51898"/>
    </source>
</evidence>
<feature type="domain" description="Tyr recombinase" evidence="2">
    <location>
        <begin position="151"/>
        <end position="350"/>
    </location>
</feature>
<dbReference type="RefSeq" id="WP_108434996.1">
    <property type="nucleotide sequence ID" value="NZ_CP028918.1"/>
</dbReference>
<dbReference type="Gene3D" id="1.10.443.10">
    <property type="entry name" value="Intergrase catalytic core"/>
    <property type="match status" value="1"/>
</dbReference>
<keyword evidence="4" id="KW-1185">Reference proteome</keyword>
<sequence length="365" mass="41354">MADKKILYGDLLRRCLPLALWPAADRTAWDSLFVEGDILDGTVGPGAFWKPTTQINYRQSYGRWLTFVIGQGLLANNQEAPWKRVTPERVAAYLAQLVEQDMSSWTIWGRMAGLLCLIEAMAPKEDFGWLRRIVRYYERQTVDRRKKAPRLQPSHIMLDWALRHIENAQHRAVQHVGDRAYRNALIIGLLSCCPVRLANLTMIEIDRHLVRLSTGYVLRFAPNETKTGHLFSAPLSRELTAPLDQYISVVRPRLLKGPSHARLWVSERGTPMSGRTIHEAVTVTTEVAFGRSINLHLFRDCAATFVALEDPEHIGIVSPLLGHVDPRAAERHYIEANQIVAGRRLRSSVAQARKILPPSKGKINK</sequence>
<organism evidence="3 4">
    <name type="scientific">Paragemmobacter aquarius</name>
    <dbReference type="NCBI Taxonomy" id="2169400"/>
    <lineage>
        <taxon>Bacteria</taxon>
        <taxon>Pseudomonadati</taxon>
        <taxon>Pseudomonadota</taxon>
        <taxon>Alphaproteobacteria</taxon>
        <taxon>Rhodobacterales</taxon>
        <taxon>Paracoccaceae</taxon>
        <taxon>Paragemmobacter</taxon>
    </lineage>
</organism>
<evidence type="ECO:0000313" key="3">
    <source>
        <dbReference type="EMBL" id="AWB48175.1"/>
    </source>
</evidence>
<dbReference type="Proteomes" id="UP000244496">
    <property type="component" value="Chromosome"/>
</dbReference>
<gene>
    <name evidence="3" type="ORF">HYN69_06300</name>
</gene>
<dbReference type="AlphaFoldDB" id="A0A2S0UK54"/>
<accession>A0A2S0UK54</accession>
<dbReference type="InterPro" id="IPR013762">
    <property type="entry name" value="Integrase-like_cat_sf"/>
</dbReference>
<reference evidence="3 4" key="1">
    <citation type="submission" date="2018-04" db="EMBL/GenBank/DDBJ databases">
        <title>Genome sequencing of Gemmobacter.</title>
        <authorList>
            <person name="Yi H."/>
            <person name="Baek M.-G."/>
        </authorList>
    </citation>
    <scope>NUCLEOTIDE SEQUENCE [LARGE SCALE GENOMIC DNA]</scope>
    <source>
        <strain evidence="3 4">HYN0069</strain>
    </source>
</reference>
<dbReference type="SUPFAM" id="SSF56349">
    <property type="entry name" value="DNA breaking-rejoining enzymes"/>
    <property type="match status" value="1"/>
</dbReference>
<dbReference type="OrthoDB" id="7363113at2"/>
<keyword evidence="1" id="KW-0233">DNA recombination</keyword>
<evidence type="ECO:0000256" key="1">
    <source>
        <dbReference type="ARBA" id="ARBA00023172"/>
    </source>
</evidence>
<dbReference type="PROSITE" id="PS51898">
    <property type="entry name" value="TYR_RECOMBINASE"/>
    <property type="match status" value="1"/>
</dbReference>
<dbReference type="InterPro" id="IPR002104">
    <property type="entry name" value="Integrase_catalytic"/>
</dbReference>
<dbReference type="KEGG" id="geh:HYN69_06300"/>